<evidence type="ECO:0000256" key="1">
    <source>
        <dbReference type="ARBA" id="ARBA00022737"/>
    </source>
</evidence>
<dbReference type="InterPro" id="IPR026017">
    <property type="entry name" value="Lumazine-bd_dom"/>
</dbReference>
<keyword evidence="3" id="KW-0732">Signal</keyword>
<dbReference type="SUPFAM" id="SSF63380">
    <property type="entry name" value="Riboflavin synthase domain-like"/>
    <property type="match status" value="2"/>
</dbReference>
<keyword evidence="6" id="KW-1185">Reference proteome</keyword>
<feature type="signal peptide" evidence="3">
    <location>
        <begin position="1"/>
        <end position="24"/>
    </location>
</feature>
<dbReference type="PROSITE" id="PS51177">
    <property type="entry name" value="LUMAZINE_BIND"/>
    <property type="match status" value="2"/>
</dbReference>
<feature type="domain" description="Lumazine-binding" evidence="4">
    <location>
        <begin position="73"/>
        <end position="180"/>
    </location>
</feature>
<dbReference type="AlphaFoldDB" id="A0ABD3RE91"/>
<sequence length="458" mass="48439">MTSPFLVVVAIATSAASLFPTGRGFVPYAPMPSRAVAVDVVDVGGVLGRRSTSPTRTTSTTSSTATTSTKRWMFTGIIEEVGEIVSYETRDDMVLWDGSIGSGTEMVIRGKVVMDGAYPGCSICVNGACLTATELDYNDMTFRVGLAPETLRRTDLGSYVVPPPPPQLLGGEGGGEGGNIQHPSTTTTAATRTRRMVNLERASEIGGRNSGHFVQGHVDGVGTIVDRWTDGNSLFYRVSLPSEHMRYVVPKGFVAVDGASLTVCDVGSGSGTGYGNDVGGTVQVSSSGNTTTEDEGRGWFTFMLVEYTQKNIIIPEKVVGDTVNVEVDVLGKYSERAWGSFVPRMAELESKVRELEDKVTRLEGIGGGGGVGDGRSNGDATVVAGAVASGGDRNEYGDVVPAPFAAAAAAAAAGERWVRADQEYSRGDGTDLNPTRENRNGMGTEWVRTRQAFYDTNY</sequence>
<dbReference type="PANTHER" id="PTHR21098">
    <property type="entry name" value="RIBOFLAVIN SYNTHASE ALPHA CHAIN"/>
    <property type="match status" value="1"/>
</dbReference>
<evidence type="ECO:0000313" key="6">
    <source>
        <dbReference type="Proteomes" id="UP001530377"/>
    </source>
</evidence>
<dbReference type="InterPro" id="IPR023366">
    <property type="entry name" value="ATP_synth_asu-like_sf"/>
</dbReference>
<dbReference type="Pfam" id="PF00677">
    <property type="entry name" value="Lum_binding"/>
    <property type="match status" value="2"/>
</dbReference>
<proteinExistence type="predicted"/>
<feature type="chain" id="PRO_5044834898" description="Lumazine-binding domain-containing protein" evidence="3">
    <location>
        <begin position="25"/>
        <end position="458"/>
    </location>
</feature>
<keyword evidence="1" id="KW-0677">Repeat</keyword>
<comment type="caution">
    <text evidence="5">The sequence shown here is derived from an EMBL/GenBank/DDBJ whole genome shotgun (WGS) entry which is preliminary data.</text>
</comment>
<evidence type="ECO:0000256" key="2">
    <source>
        <dbReference type="SAM" id="MobiDB-lite"/>
    </source>
</evidence>
<dbReference type="Gene3D" id="2.40.30.20">
    <property type="match status" value="2"/>
</dbReference>
<dbReference type="PANTHER" id="PTHR21098:SF0">
    <property type="entry name" value="RIBOFLAVIN SYNTHASE"/>
    <property type="match status" value="1"/>
</dbReference>
<feature type="region of interest" description="Disordered" evidence="2">
    <location>
        <begin position="171"/>
        <end position="191"/>
    </location>
</feature>
<organism evidence="5 6">
    <name type="scientific">Cyclostephanos tholiformis</name>
    <dbReference type="NCBI Taxonomy" id="382380"/>
    <lineage>
        <taxon>Eukaryota</taxon>
        <taxon>Sar</taxon>
        <taxon>Stramenopiles</taxon>
        <taxon>Ochrophyta</taxon>
        <taxon>Bacillariophyta</taxon>
        <taxon>Coscinodiscophyceae</taxon>
        <taxon>Thalassiosirophycidae</taxon>
        <taxon>Stephanodiscales</taxon>
        <taxon>Stephanodiscaceae</taxon>
        <taxon>Cyclostephanos</taxon>
    </lineage>
</organism>
<reference evidence="5 6" key="1">
    <citation type="submission" date="2024-10" db="EMBL/GenBank/DDBJ databases">
        <title>Updated reference genomes for cyclostephanoid diatoms.</title>
        <authorList>
            <person name="Roberts W.R."/>
            <person name="Alverson A.J."/>
        </authorList>
    </citation>
    <scope>NUCLEOTIDE SEQUENCE [LARGE SCALE GENOMIC DNA]</scope>
    <source>
        <strain evidence="5 6">AJA228-03</strain>
    </source>
</reference>
<dbReference type="CDD" id="cd00402">
    <property type="entry name" value="Riboflavin_synthase_like"/>
    <property type="match status" value="1"/>
</dbReference>
<evidence type="ECO:0000259" key="4">
    <source>
        <dbReference type="PROSITE" id="PS51177"/>
    </source>
</evidence>
<dbReference type="InterPro" id="IPR017938">
    <property type="entry name" value="Riboflavin_synthase-like_b-brl"/>
</dbReference>
<dbReference type="EMBL" id="JALLPB020000270">
    <property type="protein sequence ID" value="KAL3811279.1"/>
    <property type="molecule type" value="Genomic_DNA"/>
</dbReference>
<evidence type="ECO:0000256" key="3">
    <source>
        <dbReference type="SAM" id="SignalP"/>
    </source>
</evidence>
<protein>
    <recommendedName>
        <fullName evidence="4">Lumazine-binding domain-containing protein</fullName>
    </recommendedName>
</protein>
<dbReference type="InterPro" id="IPR001783">
    <property type="entry name" value="Lumazine-bd"/>
</dbReference>
<evidence type="ECO:0000313" key="5">
    <source>
        <dbReference type="EMBL" id="KAL3811279.1"/>
    </source>
</evidence>
<feature type="domain" description="Lumazine-binding" evidence="4">
    <location>
        <begin position="213"/>
        <end position="338"/>
    </location>
</feature>
<dbReference type="Proteomes" id="UP001530377">
    <property type="component" value="Unassembled WGS sequence"/>
</dbReference>
<gene>
    <name evidence="5" type="ORF">ACHAXA_009279</name>
</gene>
<name>A0ABD3RE91_9STRA</name>
<accession>A0ABD3RE91</accession>